<dbReference type="PANTHER" id="PTHR11048:SF5">
    <property type="entry name" value="DECAPRENYL-PHOSPHATE PHOSPHORIBOSYLTRANSFERASE"/>
    <property type="match status" value="1"/>
</dbReference>
<dbReference type="Pfam" id="PF01040">
    <property type="entry name" value="UbiA"/>
    <property type="match status" value="1"/>
</dbReference>
<accession>A0A2M7THZ5</accession>
<dbReference type="Proteomes" id="UP000228920">
    <property type="component" value="Unassembled WGS sequence"/>
</dbReference>
<dbReference type="GO" id="GO:0009247">
    <property type="term" value="P:glycolipid biosynthetic process"/>
    <property type="evidence" value="ECO:0007669"/>
    <property type="project" value="TreeGrafter"/>
</dbReference>
<gene>
    <name evidence="6" type="ORF">COY32_04400</name>
</gene>
<dbReference type="InterPro" id="IPR044878">
    <property type="entry name" value="UbiA_sf"/>
</dbReference>
<feature type="transmembrane region" description="Helical" evidence="5">
    <location>
        <begin position="36"/>
        <end position="56"/>
    </location>
</feature>
<organism evidence="6 7">
    <name type="scientific">candidate division WWE3 bacterium CG_4_10_14_0_2_um_filter_41_14</name>
    <dbReference type="NCBI Taxonomy" id="1975072"/>
    <lineage>
        <taxon>Bacteria</taxon>
        <taxon>Katanobacteria</taxon>
    </lineage>
</organism>
<keyword evidence="4 5" id="KW-0472">Membrane</keyword>
<dbReference type="InterPro" id="IPR039653">
    <property type="entry name" value="Prenyltransferase"/>
</dbReference>
<dbReference type="EMBL" id="PFNL01000117">
    <property type="protein sequence ID" value="PIZ45937.1"/>
    <property type="molecule type" value="Genomic_DNA"/>
</dbReference>
<dbReference type="NCBIfam" id="NF008977">
    <property type="entry name" value="PRK12324.1-2"/>
    <property type="match status" value="1"/>
</dbReference>
<evidence type="ECO:0000256" key="3">
    <source>
        <dbReference type="ARBA" id="ARBA00022989"/>
    </source>
</evidence>
<comment type="caution">
    <text evidence="6">The sequence shown here is derived from an EMBL/GenBank/DDBJ whole genome shotgun (WGS) entry which is preliminary data.</text>
</comment>
<evidence type="ECO:0000313" key="6">
    <source>
        <dbReference type="EMBL" id="PIZ45937.1"/>
    </source>
</evidence>
<keyword evidence="6" id="KW-0328">Glycosyltransferase</keyword>
<evidence type="ECO:0000256" key="1">
    <source>
        <dbReference type="ARBA" id="ARBA00004141"/>
    </source>
</evidence>
<evidence type="ECO:0000256" key="5">
    <source>
        <dbReference type="SAM" id="Phobius"/>
    </source>
</evidence>
<feature type="transmembrane region" description="Helical" evidence="5">
    <location>
        <begin position="100"/>
        <end position="119"/>
    </location>
</feature>
<protein>
    <submittedName>
        <fullName evidence="6">Decaprenyl-phosphate phosphoribosyltransferase</fullName>
    </submittedName>
</protein>
<dbReference type="AlphaFoldDB" id="A0A2M7THZ5"/>
<dbReference type="PANTHER" id="PTHR11048">
    <property type="entry name" value="PRENYLTRANSFERASES"/>
    <property type="match status" value="1"/>
</dbReference>
<feature type="transmembrane region" description="Helical" evidence="5">
    <location>
        <begin position="156"/>
        <end position="173"/>
    </location>
</feature>
<dbReference type="GO" id="GO:0016757">
    <property type="term" value="F:glycosyltransferase activity"/>
    <property type="evidence" value="ECO:0007669"/>
    <property type="project" value="UniProtKB-KW"/>
</dbReference>
<comment type="subcellular location">
    <subcellularLocation>
        <location evidence="1">Membrane</location>
        <topology evidence="1">Multi-pass membrane protein</topology>
    </subcellularLocation>
</comment>
<feature type="transmembrane region" description="Helical" evidence="5">
    <location>
        <begin position="235"/>
        <end position="254"/>
    </location>
</feature>
<dbReference type="GO" id="GO:0016765">
    <property type="term" value="F:transferase activity, transferring alkyl or aryl (other than methyl) groups"/>
    <property type="evidence" value="ECO:0007669"/>
    <property type="project" value="InterPro"/>
</dbReference>
<feature type="transmembrane region" description="Helical" evidence="5">
    <location>
        <begin position="76"/>
        <end position="94"/>
    </location>
</feature>
<dbReference type="CDD" id="cd13963">
    <property type="entry name" value="PT_UbiA_2"/>
    <property type="match status" value="1"/>
</dbReference>
<feature type="transmembrane region" description="Helical" evidence="5">
    <location>
        <begin position="201"/>
        <end position="220"/>
    </location>
</feature>
<feature type="transmembrane region" description="Helical" evidence="5">
    <location>
        <begin position="266"/>
        <end position="289"/>
    </location>
</feature>
<proteinExistence type="predicted"/>
<dbReference type="GO" id="GO:0005886">
    <property type="term" value="C:plasma membrane"/>
    <property type="evidence" value="ECO:0007669"/>
    <property type="project" value="TreeGrafter"/>
</dbReference>
<keyword evidence="6" id="KW-0808">Transferase</keyword>
<reference evidence="7" key="1">
    <citation type="submission" date="2017-09" db="EMBL/GenBank/DDBJ databases">
        <title>Depth-based differentiation of microbial function through sediment-hosted aquifers and enrichment of novel symbionts in the deep terrestrial subsurface.</title>
        <authorList>
            <person name="Probst A.J."/>
            <person name="Ladd B."/>
            <person name="Jarett J.K."/>
            <person name="Geller-Mcgrath D.E."/>
            <person name="Sieber C.M.K."/>
            <person name="Emerson J.B."/>
            <person name="Anantharaman K."/>
            <person name="Thomas B.C."/>
            <person name="Malmstrom R."/>
            <person name="Stieglmeier M."/>
            <person name="Klingl A."/>
            <person name="Woyke T."/>
            <person name="Ryan C.M."/>
            <person name="Banfield J.F."/>
        </authorList>
    </citation>
    <scope>NUCLEOTIDE SEQUENCE [LARGE SCALE GENOMIC DNA]</scope>
</reference>
<evidence type="ECO:0000256" key="2">
    <source>
        <dbReference type="ARBA" id="ARBA00022692"/>
    </source>
</evidence>
<keyword evidence="2 5" id="KW-0812">Transmembrane</keyword>
<dbReference type="NCBIfam" id="NF008978">
    <property type="entry name" value="PRK12324.1-4"/>
    <property type="match status" value="1"/>
</dbReference>
<evidence type="ECO:0000256" key="4">
    <source>
        <dbReference type="ARBA" id="ARBA00023136"/>
    </source>
</evidence>
<evidence type="ECO:0000313" key="7">
    <source>
        <dbReference type="Proteomes" id="UP000228920"/>
    </source>
</evidence>
<sequence>MLRNVITLVRMYQWPKNFLVFAALIFSQRLSDQHAVYVTFLALIAFCFIASASYIINDIFDLESDRKHPLKKSRPLASGAISISLGFFIAGVLAVLGFGIGYYVGFEFLLVLFAYAVLTNSYSYALKHIELIDILVVSMGFVLRAIAGGVAIGVTISNWLFVTTFFLALFLIVGKRRHEVLLLGGNAVNVRKSLKNYTPQLLDILLTIVATASLLSYVLYTQSPEVVARLGTLDLVYTVPVVVYGLFRYLLLVYAKESGGDPSKTLISDIQIVSAGLLWGLSVVAIIYLHL</sequence>
<dbReference type="Gene3D" id="1.10.357.140">
    <property type="entry name" value="UbiA prenyltransferase"/>
    <property type="match status" value="1"/>
</dbReference>
<name>A0A2M7THZ5_UNCKA</name>
<dbReference type="InterPro" id="IPR000537">
    <property type="entry name" value="UbiA_prenyltransferase"/>
</dbReference>
<keyword evidence="3 5" id="KW-1133">Transmembrane helix</keyword>